<dbReference type="Pfam" id="PF00118">
    <property type="entry name" value="Cpn60_TCP1"/>
    <property type="match status" value="1"/>
</dbReference>
<comment type="subunit">
    <text evidence="10">Component of the chaperonin-containing T-complex (TRiC), a hexadecamer composed of two identical back-to-back stacked rings enclosing a protein folding chamber. Each ring is made up of eight different subunits: TCP1/CCT1, CCT2, CCT3, CCT4, CCT5, CCT6A/CCT6, CCT7, CCT8. Interacts with PACRG. Interacts with GBA1. Interacts with DLEC1.</text>
</comment>
<evidence type="ECO:0000256" key="5">
    <source>
        <dbReference type="ARBA" id="ARBA00022741"/>
    </source>
</evidence>
<dbReference type="NCBIfam" id="TIGR02340">
    <property type="entry name" value="chap_CCT_alpha"/>
    <property type="match status" value="1"/>
</dbReference>
<dbReference type="Ensembl" id="ENSPCOT00000024508.1">
    <property type="protein sequence ID" value="ENSPCOP00000013901.1"/>
    <property type="gene ID" value="ENSPCOG00000018604.1"/>
</dbReference>
<keyword evidence="5 11" id="KW-0547">Nucleotide-binding</keyword>
<dbReference type="STRING" id="379532.ENSPCOP00000013901"/>
<organism evidence="12 13">
    <name type="scientific">Propithecus coquereli</name>
    <name type="common">Coquerel's sifaka</name>
    <name type="synonym">Propithecus verreauxi coquereli</name>
    <dbReference type="NCBI Taxonomy" id="379532"/>
    <lineage>
        <taxon>Eukaryota</taxon>
        <taxon>Metazoa</taxon>
        <taxon>Chordata</taxon>
        <taxon>Craniata</taxon>
        <taxon>Vertebrata</taxon>
        <taxon>Euteleostomi</taxon>
        <taxon>Mammalia</taxon>
        <taxon>Eutheria</taxon>
        <taxon>Euarchontoglires</taxon>
        <taxon>Primates</taxon>
        <taxon>Strepsirrhini</taxon>
        <taxon>Lemuriformes</taxon>
        <taxon>Indriidae</taxon>
        <taxon>Propithecus</taxon>
    </lineage>
</organism>
<evidence type="ECO:0000313" key="12">
    <source>
        <dbReference type="Ensembl" id="ENSPCOP00000013901.1"/>
    </source>
</evidence>
<dbReference type="InterPro" id="IPR027409">
    <property type="entry name" value="GroEL-like_apical_dom_sf"/>
</dbReference>
<evidence type="ECO:0000256" key="7">
    <source>
        <dbReference type="ARBA" id="ARBA00023186"/>
    </source>
</evidence>
<keyword evidence="6 11" id="KW-0067">ATP-binding</keyword>
<proteinExistence type="inferred from homology"/>
<evidence type="ECO:0000256" key="6">
    <source>
        <dbReference type="ARBA" id="ARBA00022840"/>
    </source>
</evidence>
<dbReference type="Gene3D" id="3.50.7.10">
    <property type="entry name" value="GroEL"/>
    <property type="match status" value="1"/>
</dbReference>
<evidence type="ECO:0000256" key="1">
    <source>
        <dbReference type="ARBA" id="ARBA00004496"/>
    </source>
</evidence>
<dbReference type="InterPro" id="IPR002423">
    <property type="entry name" value="Cpn60/GroEL/TCP-1"/>
</dbReference>
<dbReference type="SUPFAM" id="SSF52029">
    <property type="entry name" value="GroEL apical domain-like"/>
    <property type="match status" value="1"/>
</dbReference>
<dbReference type="Proteomes" id="UP000233160">
    <property type="component" value="Unassembled WGS sequence"/>
</dbReference>
<dbReference type="InterPro" id="IPR012715">
    <property type="entry name" value="Chap_CCT_alpha"/>
</dbReference>
<dbReference type="GO" id="GO:0051082">
    <property type="term" value="F:unfolded protein binding"/>
    <property type="evidence" value="ECO:0007669"/>
    <property type="project" value="InterPro"/>
</dbReference>
<keyword evidence="7 11" id="KW-0143">Chaperone</keyword>
<dbReference type="PANTHER" id="PTHR11353">
    <property type="entry name" value="CHAPERONIN"/>
    <property type="match status" value="1"/>
</dbReference>
<evidence type="ECO:0000256" key="9">
    <source>
        <dbReference type="ARBA" id="ARBA00093360"/>
    </source>
</evidence>
<evidence type="ECO:0000256" key="2">
    <source>
        <dbReference type="ARBA" id="ARBA00008020"/>
    </source>
</evidence>
<dbReference type="GO" id="GO:0016887">
    <property type="term" value="F:ATP hydrolysis activity"/>
    <property type="evidence" value="ECO:0007669"/>
    <property type="project" value="InterPro"/>
</dbReference>
<dbReference type="SUPFAM" id="SSF48592">
    <property type="entry name" value="GroEL equatorial domain-like"/>
    <property type="match status" value="1"/>
</dbReference>
<name>A0A2K6FIU5_PROCO</name>
<dbReference type="AlphaFoldDB" id="A0A2K6FIU5"/>
<dbReference type="GO" id="GO:0140662">
    <property type="term" value="F:ATP-dependent protein folding chaperone"/>
    <property type="evidence" value="ECO:0007669"/>
    <property type="project" value="InterPro"/>
</dbReference>
<reference evidence="12" key="2">
    <citation type="submission" date="2025-09" db="UniProtKB">
        <authorList>
            <consortium name="Ensembl"/>
        </authorList>
    </citation>
    <scope>IDENTIFICATION</scope>
</reference>
<comment type="similarity">
    <text evidence="2 11">Belongs to the TCP-1 chaperonin family.</text>
</comment>
<dbReference type="FunFam" id="3.30.260.10:FF:000040">
    <property type="entry name" value="Uncharacterized protein"/>
    <property type="match status" value="1"/>
</dbReference>
<dbReference type="OMA" id="NPEHNKQ"/>
<keyword evidence="4" id="KW-0963">Cytoplasm</keyword>
<evidence type="ECO:0000256" key="3">
    <source>
        <dbReference type="ARBA" id="ARBA00014424"/>
    </source>
</evidence>
<dbReference type="GeneTree" id="ENSGT00550000074878"/>
<dbReference type="Gene3D" id="3.30.260.10">
    <property type="entry name" value="TCP-1-like chaperonin intermediate domain"/>
    <property type="match status" value="1"/>
</dbReference>
<dbReference type="CDD" id="cd03335">
    <property type="entry name" value="TCP1_alpha"/>
    <property type="match status" value="1"/>
</dbReference>
<protein>
    <recommendedName>
        <fullName evidence="3">T-complex protein 1 subunit alpha</fullName>
    </recommendedName>
    <alternativeName>
        <fullName evidence="8">CCT-alpha</fullName>
    </alternativeName>
</protein>
<evidence type="ECO:0000256" key="11">
    <source>
        <dbReference type="RuleBase" id="RU004187"/>
    </source>
</evidence>
<dbReference type="Gene3D" id="1.10.560.10">
    <property type="entry name" value="GroEL-like equatorial domain"/>
    <property type="match status" value="1"/>
</dbReference>
<keyword evidence="13" id="KW-1185">Reference proteome</keyword>
<dbReference type="InterPro" id="IPR002194">
    <property type="entry name" value="Chaperonin_TCP-1_CS"/>
</dbReference>
<evidence type="ECO:0000313" key="13">
    <source>
        <dbReference type="Proteomes" id="UP000233160"/>
    </source>
</evidence>
<dbReference type="PROSITE" id="PS00750">
    <property type="entry name" value="TCP1_1"/>
    <property type="match status" value="1"/>
</dbReference>
<sequence>MEGPLSLFGDRNTREAIRSQNVMAAASIANIVKSSLGPVGLDKMLVDDIGDVTITNDGASILKLLEVEHPAAKVLCELADLQVKEVGDGTTSVVIIAAKLLKNADELVKQKIHPTSVSGYRLACKEAVHCISENLIINTDELGRDCLINAAKTLMSFKIIGMNGDFFSNMVVDAVLAVKYTDIRGHPRYPVNSVNILKAHRRSQMESMLINGYALNCVVGSQGTPKRIVNAKIACLYFSLQKTKMKLGVQVVTTDPEKESDITKERIQKILANGANVILTTGGIADVCLKYFVEAVLKRDLKCIAKASGATILSILANLEGEETFEAAMLGQAEEVVQERIYDDELILIKNTKAHTSASIILRGVNDFMCDEMEHSLHYALCVVKRVLESKSVVPGGGAIEAALSIYLENYGTSMGSREQLAIAEFTRSLLVIPNNFNAAQDSTDLVAKLRAFHNEAQVNPKRKNLKWIGLDLINGKPRDNKQAGVFESTIVKVKSLKFATEAAITILRIDDLIKLHPESKDDKHGGYEDAVHSGALDD</sequence>
<dbReference type="GO" id="GO:0005524">
    <property type="term" value="F:ATP binding"/>
    <property type="evidence" value="ECO:0007669"/>
    <property type="project" value="UniProtKB-KW"/>
</dbReference>
<dbReference type="GO" id="GO:0005737">
    <property type="term" value="C:cytoplasm"/>
    <property type="evidence" value="ECO:0007669"/>
    <property type="project" value="UniProtKB-SubCell"/>
</dbReference>
<evidence type="ECO:0000256" key="4">
    <source>
        <dbReference type="ARBA" id="ARBA00022490"/>
    </source>
</evidence>
<dbReference type="InterPro" id="IPR017998">
    <property type="entry name" value="Chaperone_TCP-1"/>
</dbReference>
<dbReference type="FunFam" id="1.10.560.10:FF:000070">
    <property type="entry name" value="Uncharacterized protein"/>
    <property type="match status" value="1"/>
</dbReference>
<evidence type="ECO:0000256" key="10">
    <source>
        <dbReference type="ARBA" id="ARBA00093495"/>
    </source>
</evidence>
<dbReference type="PRINTS" id="PR00304">
    <property type="entry name" value="TCOMPLEXTCP1"/>
</dbReference>
<comment type="subcellular location">
    <subcellularLocation>
        <location evidence="1">Cytoplasm</location>
    </subcellularLocation>
</comment>
<accession>A0A2K6FIU5</accession>
<reference evidence="12" key="1">
    <citation type="submission" date="2025-08" db="UniProtKB">
        <authorList>
            <consortium name="Ensembl"/>
        </authorList>
    </citation>
    <scope>IDENTIFICATION</scope>
</reference>
<dbReference type="InterPro" id="IPR027413">
    <property type="entry name" value="GROEL-like_equatorial_sf"/>
</dbReference>
<dbReference type="InterPro" id="IPR027410">
    <property type="entry name" value="TCP-1-like_intermed_sf"/>
</dbReference>
<dbReference type="SUPFAM" id="SSF54849">
    <property type="entry name" value="GroEL-intermediate domain like"/>
    <property type="match status" value="1"/>
</dbReference>
<evidence type="ECO:0000256" key="8">
    <source>
        <dbReference type="ARBA" id="ARBA00030049"/>
    </source>
</evidence>
<comment type="function">
    <text evidence="9">Component of the chaperonin-containing T-complex (TRiC), a molecular chaperone complex that assists the folding of actin, tubulin and other proteins upon ATP hydrolysis. The TRiC complex mediates the folding of WRAP53/TCAB1, thereby regulating telomere maintenance. As part of the TRiC complex may play a role in the assembly of BBSome, a complex involved in ciliogenesis regulating transports vesicles to the cilia.</text>
</comment>